<dbReference type="InterPro" id="IPR001623">
    <property type="entry name" value="DnaJ_domain"/>
</dbReference>
<dbReference type="InterPro" id="IPR036612">
    <property type="entry name" value="KH_dom_type_1_sf"/>
</dbReference>
<dbReference type="Pfam" id="PF00226">
    <property type="entry name" value="DnaJ"/>
    <property type="match status" value="1"/>
</dbReference>
<evidence type="ECO:0000313" key="6">
    <source>
        <dbReference type="Proteomes" id="UP000279271"/>
    </source>
</evidence>
<dbReference type="PANTHER" id="PTHR24074">
    <property type="entry name" value="CO-CHAPERONE PROTEIN DJLA"/>
    <property type="match status" value="1"/>
</dbReference>
<reference evidence="4" key="4">
    <citation type="submission" date="2018-11" db="EMBL/GenBank/DDBJ databases">
        <title>Characterization of plant carbon substrate utilization by Auxenochlorella protothecoides.</title>
        <authorList>
            <person name="Vogler B.W."/>
            <person name="Starkenburg S.R."/>
            <person name="Sudasinghe N."/>
            <person name="Schambach J.Y."/>
            <person name="Rollin J.A."/>
            <person name="Pattathil S."/>
            <person name="Barry A.N."/>
        </authorList>
    </citation>
    <scope>NUCLEOTIDE SEQUENCE [LARGE SCALE GENOMIC DNA]</scope>
    <source>
        <strain evidence="4">UTEX 25</strain>
    </source>
</reference>
<reference evidence="3 5" key="1">
    <citation type="journal article" date="2014" name="BMC Genomics">
        <title>Oil accumulation mechanisms of the oleaginous microalga Chlorella protothecoides revealed through its genome, transcriptomes, and proteomes.</title>
        <authorList>
            <person name="Gao C."/>
            <person name="Wang Y."/>
            <person name="Shen Y."/>
            <person name="Yan D."/>
            <person name="He X."/>
            <person name="Dai J."/>
            <person name="Wu Q."/>
        </authorList>
    </citation>
    <scope>NUCLEOTIDE SEQUENCE [LARGE SCALE GENOMIC DNA]</scope>
    <source>
        <strain evidence="3 5">0710</strain>
    </source>
</reference>
<evidence type="ECO:0000313" key="3">
    <source>
        <dbReference type="EMBL" id="KFM25551.1"/>
    </source>
</evidence>
<accession>A0A087SIJ7</accession>
<dbReference type="SUPFAM" id="SSF46565">
    <property type="entry name" value="Chaperone J-domain"/>
    <property type="match status" value="1"/>
</dbReference>
<evidence type="ECO:0000313" key="5">
    <source>
        <dbReference type="Proteomes" id="UP000028924"/>
    </source>
</evidence>
<evidence type="ECO:0000259" key="2">
    <source>
        <dbReference type="PROSITE" id="PS50076"/>
    </source>
</evidence>
<dbReference type="RefSeq" id="XP_011398447.1">
    <property type="nucleotide sequence ID" value="XM_011400145.1"/>
</dbReference>
<organism evidence="3 5">
    <name type="scientific">Auxenochlorella protothecoides</name>
    <name type="common">Green microalga</name>
    <name type="synonym">Chlorella protothecoides</name>
    <dbReference type="NCBI Taxonomy" id="3075"/>
    <lineage>
        <taxon>Eukaryota</taxon>
        <taxon>Viridiplantae</taxon>
        <taxon>Chlorophyta</taxon>
        <taxon>core chlorophytes</taxon>
        <taxon>Trebouxiophyceae</taxon>
        <taxon>Chlorellales</taxon>
        <taxon>Chlorellaceae</taxon>
        <taxon>Auxenochlorella</taxon>
    </lineage>
</organism>
<evidence type="ECO:0000256" key="1">
    <source>
        <dbReference type="SAM" id="MobiDB-lite"/>
    </source>
</evidence>
<dbReference type="GeneID" id="23611969"/>
<dbReference type="Gene3D" id="3.30.1370.10">
    <property type="entry name" value="K Homology domain, type 1"/>
    <property type="match status" value="1"/>
</dbReference>
<dbReference type="CDD" id="cd00105">
    <property type="entry name" value="KH-I"/>
    <property type="match status" value="1"/>
</dbReference>
<dbReference type="EMBL" id="KL662119">
    <property type="protein sequence ID" value="KFM25551.1"/>
    <property type="molecule type" value="Genomic_DNA"/>
</dbReference>
<dbReference type="SUPFAM" id="SSF54791">
    <property type="entry name" value="Eukaryotic type KH-domain (KH-domain type I)"/>
    <property type="match status" value="1"/>
</dbReference>
<feature type="domain" description="J" evidence="2">
    <location>
        <begin position="209"/>
        <end position="275"/>
    </location>
</feature>
<dbReference type="STRING" id="3075.A0A087SIJ7"/>
<dbReference type="OrthoDB" id="10250354at2759"/>
<feature type="region of interest" description="Disordered" evidence="1">
    <location>
        <begin position="1"/>
        <end position="32"/>
    </location>
</feature>
<evidence type="ECO:0000313" key="4">
    <source>
        <dbReference type="EMBL" id="RMZ54720.1"/>
    </source>
</evidence>
<dbReference type="SMART" id="SM00271">
    <property type="entry name" value="DnaJ"/>
    <property type="match status" value="1"/>
</dbReference>
<dbReference type="InterPro" id="IPR036869">
    <property type="entry name" value="J_dom_sf"/>
</dbReference>
<gene>
    <name evidence="4" type="ORF">APUTEX25_003098</name>
    <name evidence="3" type="ORF">F751_0578</name>
</gene>
<dbReference type="PROSITE" id="PS50076">
    <property type="entry name" value="DNAJ_2"/>
    <property type="match status" value="1"/>
</dbReference>
<dbReference type="GO" id="GO:0003723">
    <property type="term" value="F:RNA binding"/>
    <property type="evidence" value="ECO:0007669"/>
    <property type="project" value="InterPro"/>
</dbReference>
<keyword evidence="5" id="KW-1185">Reference proteome</keyword>
<dbReference type="AlphaFoldDB" id="A0A087SIJ7"/>
<reference evidence="4" key="3">
    <citation type="submission" date="2018-10" db="EMBL/GenBank/DDBJ databases">
        <authorList>
            <person name="Hovde B."/>
            <person name="Zhang X."/>
        </authorList>
    </citation>
    <scope>NUCLEOTIDE SEQUENCE [LARGE SCALE GENOMIC DNA]</scope>
    <source>
        <strain evidence="4">UTEX 25</strain>
    </source>
</reference>
<dbReference type="EMBL" id="QOKY01000173">
    <property type="protein sequence ID" value="RMZ54720.1"/>
    <property type="molecule type" value="Genomic_DNA"/>
</dbReference>
<dbReference type="InterPro" id="IPR050817">
    <property type="entry name" value="DjlA_DnaK_co-chaperone"/>
</dbReference>
<proteinExistence type="predicted"/>
<dbReference type="CDD" id="cd06257">
    <property type="entry name" value="DnaJ"/>
    <property type="match status" value="1"/>
</dbReference>
<dbReference type="eggNOG" id="KOG0714">
    <property type="taxonomic scope" value="Eukaryota"/>
</dbReference>
<protein>
    <submittedName>
        <fullName evidence="3">DnaJ-like protein subfamily B member 8</fullName>
    </submittedName>
</protein>
<dbReference type="PRINTS" id="PR00625">
    <property type="entry name" value="JDOMAIN"/>
</dbReference>
<name>A0A087SIJ7_AUXPR</name>
<dbReference type="Proteomes" id="UP000028924">
    <property type="component" value="Unassembled WGS sequence"/>
</dbReference>
<dbReference type="KEGG" id="apro:F751_0578"/>
<dbReference type="Proteomes" id="UP000279271">
    <property type="component" value="Unassembled WGS sequence"/>
</dbReference>
<reference evidence="6" key="2">
    <citation type="journal article" date="2018" name="Algal Res.">
        <title>Characterization of plant carbon substrate utilization by Auxenochlorella protothecoides.</title>
        <authorList>
            <person name="Vogler B.W."/>
            <person name="Starkenburg S.R."/>
            <person name="Sudasinghe N."/>
            <person name="Schambach J.Y."/>
            <person name="Rollin J.A."/>
            <person name="Pattathil S."/>
            <person name="Barry A.N."/>
        </authorList>
    </citation>
    <scope>NUCLEOTIDE SEQUENCE [LARGE SCALE GENOMIC DNA]</scope>
    <source>
        <strain evidence="6">UTEX 25</strain>
    </source>
</reference>
<dbReference type="Gene3D" id="1.10.287.110">
    <property type="entry name" value="DnaJ domain"/>
    <property type="match status" value="1"/>
</dbReference>
<sequence>MAVHQAHPISPPTALPLPAQGGGQRDEDEVDPLDAFMAAEVLPEVAAREAEEKKRAEDERAKLKELLAKGKLPKALEELIQDDQEETPDEIIEASVKLVVGPAGEKIKFIQRKSKCRIQHAKEEQELEVGFGMGPLYNLPIKTNDPNAPPKMTKLLLFGDSTAVEAARVLIMEAIDNREQKVKQRQKEYDKKKDAKRLQRQLYHMRHALDYETLGLPLGASKADCKAAYRKLALQWHPDKNMDRREEAEKMFQNISKAYESLMSTDEDATIQQLAH</sequence>